<dbReference type="OrthoDB" id="7758825at2759"/>
<dbReference type="EnsemblMetazoa" id="Aqu2.1.02999_001">
    <property type="protein sequence ID" value="Aqu2.1.02999_001"/>
    <property type="gene ID" value="Aqu2.1.02999"/>
</dbReference>
<dbReference type="InterPro" id="IPR001584">
    <property type="entry name" value="Integrase_cat-core"/>
</dbReference>
<protein>
    <recommendedName>
        <fullName evidence="2">Integrase catalytic domain-containing protein</fullName>
    </recommendedName>
</protein>
<dbReference type="OMA" id="HYCSATY"/>
<dbReference type="GO" id="GO:0015074">
    <property type="term" value="P:DNA integration"/>
    <property type="evidence" value="ECO:0007669"/>
    <property type="project" value="InterPro"/>
</dbReference>
<dbReference type="InterPro" id="IPR012337">
    <property type="entry name" value="RNaseH-like_sf"/>
</dbReference>
<organism evidence="3">
    <name type="scientific">Amphimedon queenslandica</name>
    <name type="common">Sponge</name>
    <dbReference type="NCBI Taxonomy" id="400682"/>
    <lineage>
        <taxon>Eukaryota</taxon>
        <taxon>Metazoa</taxon>
        <taxon>Porifera</taxon>
        <taxon>Demospongiae</taxon>
        <taxon>Heteroscleromorpha</taxon>
        <taxon>Haplosclerida</taxon>
        <taxon>Niphatidae</taxon>
        <taxon>Amphimedon</taxon>
    </lineage>
</organism>
<name>A0A1X7SLU5_AMPQE</name>
<feature type="domain" description="Integrase catalytic" evidence="2">
    <location>
        <begin position="1"/>
        <end position="120"/>
    </location>
</feature>
<dbReference type="eggNOG" id="KOG0017">
    <property type="taxonomic scope" value="Eukaryota"/>
</dbReference>
<dbReference type="InterPro" id="IPR050951">
    <property type="entry name" value="Retrovirus_Pol_polyprotein"/>
</dbReference>
<dbReference type="SUPFAM" id="SSF53098">
    <property type="entry name" value="Ribonuclease H-like"/>
    <property type="match status" value="1"/>
</dbReference>
<evidence type="ECO:0000313" key="3">
    <source>
        <dbReference type="EnsemblMetazoa" id="Aqu2.1.02999_001"/>
    </source>
</evidence>
<reference evidence="3" key="1">
    <citation type="submission" date="2017-05" db="UniProtKB">
        <authorList>
            <consortium name="EnsemblMetazoa"/>
        </authorList>
    </citation>
    <scope>IDENTIFICATION</scope>
</reference>
<accession>A0A1X7SLU5</accession>
<dbReference type="PANTHER" id="PTHR37984:SF5">
    <property type="entry name" value="PROTEIN NYNRIN-LIKE"/>
    <property type="match status" value="1"/>
</dbReference>
<keyword evidence="1" id="KW-1133">Transmembrane helix</keyword>
<proteinExistence type="predicted"/>
<dbReference type="InParanoid" id="A0A1X7SLU5"/>
<feature type="transmembrane region" description="Helical" evidence="1">
    <location>
        <begin position="88"/>
        <end position="109"/>
    </location>
</feature>
<evidence type="ECO:0000256" key="1">
    <source>
        <dbReference type="SAM" id="Phobius"/>
    </source>
</evidence>
<dbReference type="Gene3D" id="3.30.420.10">
    <property type="entry name" value="Ribonuclease H-like superfamily/Ribonuclease H"/>
    <property type="match status" value="1"/>
</dbReference>
<sequence>MLSTLLSKTVEVLKHLFSMYVLLEQLVSDNGPQFPSDEFHQFIKSSGIKHYCSATYHPATKGAAEKFVQMLKQALKTEKQAGKPTKEVLFQFLMSCFFLTMQLLVFLQVSCSWQGRSGLN</sequence>
<dbReference type="InterPro" id="IPR036397">
    <property type="entry name" value="RNaseH_sf"/>
</dbReference>
<dbReference type="AlphaFoldDB" id="A0A1X7SLU5"/>
<dbReference type="PANTHER" id="PTHR37984">
    <property type="entry name" value="PROTEIN CBG26694"/>
    <property type="match status" value="1"/>
</dbReference>
<evidence type="ECO:0000259" key="2">
    <source>
        <dbReference type="PROSITE" id="PS50994"/>
    </source>
</evidence>
<dbReference type="STRING" id="400682.A0A1X7SLU5"/>
<keyword evidence="1" id="KW-0472">Membrane</keyword>
<keyword evidence="1" id="KW-0812">Transmembrane</keyword>
<dbReference type="GO" id="GO:0003676">
    <property type="term" value="F:nucleic acid binding"/>
    <property type="evidence" value="ECO:0007669"/>
    <property type="project" value="InterPro"/>
</dbReference>
<dbReference type="PROSITE" id="PS50994">
    <property type="entry name" value="INTEGRASE"/>
    <property type="match status" value="1"/>
</dbReference>